<proteinExistence type="predicted"/>
<organism evidence="1 2">
    <name type="scientific">Zobellella aerophila</name>
    <dbReference type="NCBI Taxonomy" id="870480"/>
    <lineage>
        <taxon>Bacteria</taxon>
        <taxon>Pseudomonadati</taxon>
        <taxon>Pseudomonadota</taxon>
        <taxon>Gammaproteobacteria</taxon>
        <taxon>Aeromonadales</taxon>
        <taxon>Aeromonadaceae</taxon>
        <taxon>Zobellella</taxon>
    </lineage>
</organism>
<sequence>MATVGKAIGHVVKQLLSHCAGNPEWIPCETIRTKAETMQTIMAESKALKTTGAKRAGIRMLFSYV</sequence>
<dbReference type="EMBL" id="BAABCX010000001">
    <property type="protein sequence ID" value="GAA3530867.1"/>
    <property type="molecule type" value="Genomic_DNA"/>
</dbReference>
<evidence type="ECO:0000313" key="1">
    <source>
        <dbReference type="EMBL" id="GAA3530867.1"/>
    </source>
</evidence>
<keyword evidence="2" id="KW-1185">Reference proteome</keyword>
<evidence type="ECO:0000313" key="2">
    <source>
        <dbReference type="Proteomes" id="UP001500795"/>
    </source>
</evidence>
<name>A0ABP6V9I7_9GAMM</name>
<protein>
    <submittedName>
        <fullName evidence="1">Uncharacterized protein</fullName>
    </submittedName>
</protein>
<reference evidence="2" key="1">
    <citation type="journal article" date="2019" name="Int. J. Syst. Evol. Microbiol.">
        <title>The Global Catalogue of Microorganisms (GCM) 10K type strain sequencing project: providing services to taxonomists for standard genome sequencing and annotation.</title>
        <authorList>
            <consortium name="The Broad Institute Genomics Platform"/>
            <consortium name="The Broad Institute Genome Sequencing Center for Infectious Disease"/>
            <person name="Wu L."/>
            <person name="Ma J."/>
        </authorList>
    </citation>
    <scope>NUCLEOTIDE SEQUENCE [LARGE SCALE GENOMIC DNA]</scope>
    <source>
        <strain evidence="2">JCM 17110</strain>
    </source>
</reference>
<gene>
    <name evidence="1" type="ORF">GCM10022394_07680</name>
</gene>
<comment type="caution">
    <text evidence="1">The sequence shown here is derived from an EMBL/GenBank/DDBJ whole genome shotgun (WGS) entry which is preliminary data.</text>
</comment>
<accession>A0ABP6V9I7</accession>
<dbReference type="Proteomes" id="UP001500795">
    <property type="component" value="Unassembled WGS sequence"/>
</dbReference>